<dbReference type="InterPro" id="IPR002067">
    <property type="entry name" value="MCP"/>
</dbReference>
<reference evidence="9" key="1">
    <citation type="journal article" date="2013" name="Genetics">
        <title>The draft genome and transcriptome of Panagrellus redivivus are shaped by the harsh demands of a free-living lifestyle.</title>
        <authorList>
            <person name="Srinivasan J."/>
            <person name="Dillman A.R."/>
            <person name="Macchietto M.G."/>
            <person name="Heikkinen L."/>
            <person name="Lakso M."/>
            <person name="Fracchia K.M."/>
            <person name="Antoshechkin I."/>
            <person name="Mortazavi A."/>
            <person name="Wong G."/>
            <person name="Sternberg P.W."/>
        </authorList>
    </citation>
    <scope>NUCLEOTIDE SEQUENCE [LARGE SCALE GENOMIC DNA]</scope>
    <source>
        <strain evidence="9">MT8872</strain>
    </source>
</reference>
<dbReference type="PROSITE" id="PS50920">
    <property type="entry name" value="SOLCAR"/>
    <property type="match status" value="3"/>
</dbReference>
<comment type="similarity">
    <text evidence="2 8">Belongs to the mitochondrial carrier (TC 2.A.29) family.</text>
</comment>
<keyword evidence="3 8" id="KW-0813">Transport</keyword>
<evidence type="ECO:0000256" key="3">
    <source>
        <dbReference type="ARBA" id="ARBA00022448"/>
    </source>
</evidence>
<accession>A0A7E4VRD2</accession>
<keyword evidence="6 7" id="KW-0472">Membrane</keyword>
<protein>
    <submittedName>
        <fullName evidence="10">Mitochondrial thiamine pyrophosphate carrier</fullName>
    </submittedName>
</protein>
<feature type="repeat" description="Solcar" evidence="7">
    <location>
        <begin position="210"/>
        <end position="303"/>
    </location>
</feature>
<evidence type="ECO:0000256" key="1">
    <source>
        <dbReference type="ARBA" id="ARBA00004141"/>
    </source>
</evidence>
<evidence type="ECO:0000256" key="5">
    <source>
        <dbReference type="ARBA" id="ARBA00022737"/>
    </source>
</evidence>
<keyword evidence="4 7" id="KW-0812">Transmembrane</keyword>
<sequence>MVGFNPEPINGRELSAYEYSEAGLASGIATRALIQPLDVLKIRFQLQEEPMKGRKRGKYTGLFQSIRLIIKEEGVTAFWKGHIPAQGLSAVYGLVQFTTFEFMSRELSIIPGLKDYRKSTDFAAGAVAGCAAMTAAMPLDVIRTRLVAQGEPRVYRNMFHAITKIWKYEKIPGYFRGIVPSLAQIAPFTGLQFLIYNYISKIWNQYFMQYESTGALVSGAAAGTISKMILYPLDLVRHRLQVNAFVRRGFGSTSKHKGMFRAIVGIVQKESLFGLFKGLGPSLIKAGANSGFSFLFYELACDIIRHT</sequence>
<name>A0A7E4VRD2_PANRE</name>
<reference evidence="10" key="2">
    <citation type="submission" date="2020-10" db="UniProtKB">
        <authorList>
            <consortium name="WormBaseParasite"/>
        </authorList>
    </citation>
    <scope>IDENTIFICATION</scope>
</reference>
<dbReference type="Pfam" id="PF00153">
    <property type="entry name" value="Mito_carr"/>
    <property type="match status" value="3"/>
</dbReference>
<comment type="subcellular location">
    <subcellularLocation>
        <location evidence="1">Membrane</location>
        <topology evidence="1">Multi-pass membrane protein</topology>
    </subcellularLocation>
</comment>
<feature type="repeat" description="Solcar" evidence="7">
    <location>
        <begin position="14"/>
        <end position="106"/>
    </location>
</feature>
<evidence type="ECO:0000256" key="2">
    <source>
        <dbReference type="ARBA" id="ARBA00006375"/>
    </source>
</evidence>
<dbReference type="WBParaSite" id="Pan_g23721.t1">
    <property type="protein sequence ID" value="Pan_g23721.t1"/>
    <property type="gene ID" value="Pan_g23721"/>
</dbReference>
<dbReference type="PRINTS" id="PR00926">
    <property type="entry name" value="MITOCARRIER"/>
</dbReference>
<dbReference type="PANTHER" id="PTHR24089">
    <property type="entry name" value="SOLUTE CARRIER FAMILY 25"/>
    <property type="match status" value="1"/>
</dbReference>
<feature type="repeat" description="Solcar" evidence="7">
    <location>
        <begin position="116"/>
        <end position="202"/>
    </location>
</feature>
<dbReference type="Proteomes" id="UP000492821">
    <property type="component" value="Unassembled WGS sequence"/>
</dbReference>
<evidence type="ECO:0000256" key="8">
    <source>
        <dbReference type="RuleBase" id="RU000488"/>
    </source>
</evidence>
<dbReference type="GO" id="GO:0055085">
    <property type="term" value="P:transmembrane transport"/>
    <property type="evidence" value="ECO:0007669"/>
    <property type="project" value="InterPro"/>
</dbReference>
<dbReference type="InterPro" id="IPR018108">
    <property type="entry name" value="MCP_transmembrane"/>
</dbReference>
<dbReference type="Gene3D" id="1.50.40.10">
    <property type="entry name" value="Mitochondrial carrier domain"/>
    <property type="match status" value="1"/>
</dbReference>
<evidence type="ECO:0000313" key="9">
    <source>
        <dbReference type="Proteomes" id="UP000492821"/>
    </source>
</evidence>
<evidence type="ECO:0000256" key="6">
    <source>
        <dbReference type="ARBA" id="ARBA00023136"/>
    </source>
</evidence>
<dbReference type="AlphaFoldDB" id="A0A7E4VRD2"/>
<dbReference type="SUPFAM" id="SSF103506">
    <property type="entry name" value="Mitochondrial carrier"/>
    <property type="match status" value="1"/>
</dbReference>
<evidence type="ECO:0000256" key="7">
    <source>
        <dbReference type="PROSITE-ProRule" id="PRU00282"/>
    </source>
</evidence>
<organism evidence="9 10">
    <name type="scientific">Panagrellus redivivus</name>
    <name type="common">Microworm</name>
    <dbReference type="NCBI Taxonomy" id="6233"/>
    <lineage>
        <taxon>Eukaryota</taxon>
        <taxon>Metazoa</taxon>
        <taxon>Ecdysozoa</taxon>
        <taxon>Nematoda</taxon>
        <taxon>Chromadorea</taxon>
        <taxon>Rhabditida</taxon>
        <taxon>Tylenchina</taxon>
        <taxon>Panagrolaimomorpha</taxon>
        <taxon>Panagrolaimoidea</taxon>
        <taxon>Panagrolaimidae</taxon>
        <taxon>Panagrellus</taxon>
    </lineage>
</organism>
<evidence type="ECO:0000256" key="4">
    <source>
        <dbReference type="ARBA" id="ARBA00022692"/>
    </source>
</evidence>
<dbReference type="GO" id="GO:0016020">
    <property type="term" value="C:membrane"/>
    <property type="evidence" value="ECO:0007669"/>
    <property type="project" value="UniProtKB-SubCell"/>
</dbReference>
<evidence type="ECO:0000313" key="10">
    <source>
        <dbReference type="WBParaSite" id="Pan_g23721.t1"/>
    </source>
</evidence>
<dbReference type="InterPro" id="IPR023395">
    <property type="entry name" value="MCP_dom_sf"/>
</dbReference>
<keyword evidence="9" id="KW-1185">Reference proteome</keyword>
<keyword evidence="5" id="KW-0677">Repeat</keyword>
<proteinExistence type="inferred from homology"/>